<keyword evidence="12" id="KW-0328">Glycosyltransferase</keyword>
<keyword evidence="12" id="KW-0808">Transferase</keyword>
<dbReference type="GO" id="GO:0140096">
    <property type="term" value="F:catalytic activity, acting on a protein"/>
    <property type="evidence" value="ECO:0007669"/>
    <property type="project" value="UniProtKB-ARBA"/>
</dbReference>
<comment type="similarity">
    <text evidence="3 9">Belongs to the class-II aminoacyl-tRNA synthetase family. HisZ subfamily.</text>
</comment>
<evidence type="ECO:0000256" key="3">
    <source>
        <dbReference type="ARBA" id="ARBA00005539"/>
    </source>
</evidence>
<dbReference type="Gene3D" id="3.30.930.10">
    <property type="entry name" value="Bira Bifunctional Protein, Domain 2"/>
    <property type="match status" value="1"/>
</dbReference>
<dbReference type="GO" id="GO:0004821">
    <property type="term" value="F:histidine-tRNA ligase activity"/>
    <property type="evidence" value="ECO:0007669"/>
    <property type="project" value="TreeGrafter"/>
</dbReference>
<dbReference type="SUPFAM" id="SSF55681">
    <property type="entry name" value="Class II aaRS and biotin synthetases"/>
    <property type="match status" value="1"/>
</dbReference>
<feature type="binding site" evidence="10">
    <location>
        <position position="124"/>
    </location>
    <ligand>
        <name>L-histidine</name>
        <dbReference type="ChEBI" id="CHEBI:57595"/>
    </ligand>
</feature>
<comment type="caution">
    <text evidence="12">The sequence shown here is derived from an EMBL/GenBank/DDBJ whole genome shotgun (WGS) entry which is preliminary data.</text>
</comment>
<keyword evidence="7 9" id="KW-0368">Histidine biosynthesis</keyword>
<dbReference type="GO" id="GO:0016757">
    <property type="term" value="F:glycosyltransferase activity"/>
    <property type="evidence" value="ECO:0007669"/>
    <property type="project" value="UniProtKB-KW"/>
</dbReference>
<feature type="binding site" evidence="10">
    <location>
        <begin position="80"/>
        <end position="82"/>
    </location>
    <ligand>
        <name>L-histidine</name>
        <dbReference type="ChEBI" id="CHEBI:57595"/>
    </ligand>
</feature>
<keyword evidence="6 9" id="KW-0028">Amino-acid biosynthesis</keyword>
<evidence type="ECO:0000256" key="9">
    <source>
        <dbReference type="HAMAP-Rule" id="MF_00125"/>
    </source>
</evidence>
<evidence type="ECO:0000313" key="12">
    <source>
        <dbReference type="EMBL" id="RCH42718.1"/>
    </source>
</evidence>
<reference evidence="12 13" key="1">
    <citation type="submission" date="2018-02" db="EMBL/GenBank/DDBJ databases">
        <title>Complete genome sequencing of Faecalibacterium prausnitzii strains isolated from the human gut.</title>
        <authorList>
            <person name="Fitzgerald B.C."/>
            <person name="Shkoporov A.N."/>
            <person name="Ross P.R."/>
            <person name="Hill C."/>
        </authorList>
    </citation>
    <scope>NUCLEOTIDE SEQUENCE [LARGE SCALE GENOMIC DNA]</scope>
    <source>
        <strain evidence="12 13">APC942/31-1</strain>
    </source>
</reference>
<dbReference type="RefSeq" id="WP_114002513.1">
    <property type="nucleotide sequence ID" value="NZ_PSQG01000019.1"/>
</dbReference>
<dbReference type="NCBIfam" id="TIGR00443">
    <property type="entry name" value="hisZ_biosyn_reg"/>
    <property type="match status" value="1"/>
</dbReference>
<protein>
    <recommendedName>
        <fullName evidence="4 9">ATP phosphoribosyltransferase regulatory subunit</fullName>
    </recommendedName>
</protein>
<dbReference type="InterPro" id="IPR004516">
    <property type="entry name" value="HisRS/HisZ"/>
</dbReference>
<organism evidence="12 13">
    <name type="scientific">Blautia obeum</name>
    <dbReference type="NCBI Taxonomy" id="40520"/>
    <lineage>
        <taxon>Bacteria</taxon>
        <taxon>Bacillati</taxon>
        <taxon>Bacillota</taxon>
        <taxon>Clostridia</taxon>
        <taxon>Lachnospirales</taxon>
        <taxon>Lachnospiraceae</taxon>
        <taxon>Blautia</taxon>
    </lineage>
</organism>
<evidence type="ECO:0000256" key="6">
    <source>
        <dbReference type="ARBA" id="ARBA00022605"/>
    </source>
</evidence>
<dbReference type="InterPro" id="IPR041715">
    <property type="entry name" value="HisRS-like_core"/>
</dbReference>
<dbReference type="UniPathway" id="UPA00031">
    <property type="reaction ID" value="UER00006"/>
</dbReference>
<comment type="subunit">
    <text evidence="9">Heteromultimer composed of HisG and HisZ subunits.</text>
</comment>
<sequence>MQRIFHTPEGVRDIYGEECSRKKRLQKELHQVFSRYGYEDIETPGFEYFEVFSNEVGTIPSKDLYKFFDREGNTLVLRPDFTPSVSRACATYFDPEKGPVRLCYTGNTFINNSSYRGQMKENTQMGVEHMGDDSAAADAEILAMTVECLKAAGLTEFQVSVGQVDYYKSLLAEADLEPEIEEHLRELISQKNYFGVEELLKGQNLGDNLSKAFAELPQMFGSAEVLEKAKKLTSNPEALSAVKRLEEIYEILKVYGCEKYIAFDFGMLSKFRYYTGIIFQAYTYGTGEPLIKGGRYNELMKHFGKPASSIGFAIVVDNLMLALSRQKLTVPAGDKTIVITYDPGNLKKAIQEAMELRNKGKKVALCPAKEEQD</sequence>
<comment type="subcellular location">
    <subcellularLocation>
        <location evidence="1 9">Cytoplasm</location>
    </subcellularLocation>
</comment>
<comment type="pathway">
    <text evidence="2 9">Amino-acid biosynthesis; L-histidine biosynthesis; L-histidine from 5-phospho-alpha-D-ribose 1-diphosphate: step 1/9.</text>
</comment>
<feature type="binding site" evidence="10">
    <location>
        <begin position="273"/>
        <end position="274"/>
    </location>
    <ligand>
        <name>L-histidine</name>
        <dbReference type="ChEBI" id="CHEBI:57595"/>
    </ligand>
</feature>
<dbReference type="EMBL" id="PSQG01000019">
    <property type="protein sequence ID" value="RCH42718.1"/>
    <property type="molecule type" value="Genomic_DNA"/>
</dbReference>
<evidence type="ECO:0000256" key="4">
    <source>
        <dbReference type="ARBA" id="ARBA00020397"/>
    </source>
</evidence>
<dbReference type="GO" id="GO:0000105">
    <property type="term" value="P:L-histidine biosynthetic process"/>
    <property type="evidence" value="ECO:0007669"/>
    <property type="project" value="UniProtKB-UniRule"/>
</dbReference>
<dbReference type="PROSITE" id="PS50862">
    <property type="entry name" value="AA_TRNA_LIGASE_II"/>
    <property type="match status" value="1"/>
</dbReference>
<evidence type="ECO:0000256" key="5">
    <source>
        <dbReference type="ARBA" id="ARBA00022490"/>
    </source>
</evidence>
<dbReference type="Proteomes" id="UP000253208">
    <property type="component" value="Unassembled WGS sequence"/>
</dbReference>
<dbReference type="AlphaFoldDB" id="A0A367FWS2"/>
<dbReference type="GO" id="GO:0006427">
    <property type="term" value="P:histidyl-tRNA aminoacylation"/>
    <property type="evidence" value="ECO:0007669"/>
    <property type="project" value="TreeGrafter"/>
</dbReference>
<accession>A0A367FWS2</accession>
<evidence type="ECO:0000256" key="2">
    <source>
        <dbReference type="ARBA" id="ARBA00004667"/>
    </source>
</evidence>
<name>A0A367FWS2_9FIRM</name>
<dbReference type="InterPro" id="IPR045864">
    <property type="entry name" value="aa-tRNA-synth_II/BPL/LPL"/>
</dbReference>
<dbReference type="InterPro" id="IPR006195">
    <property type="entry name" value="aa-tRNA-synth_II"/>
</dbReference>
<dbReference type="HAMAP" id="MF_00125">
    <property type="entry name" value="HisZ"/>
    <property type="match status" value="1"/>
</dbReference>
<evidence type="ECO:0000256" key="8">
    <source>
        <dbReference type="ARBA" id="ARBA00025246"/>
    </source>
</evidence>
<dbReference type="PIRSF" id="PIRSF001549">
    <property type="entry name" value="His-tRNA_synth"/>
    <property type="match status" value="1"/>
</dbReference>
<dbReference type="CDD" id="cd00773">
    <property type="entry name" value="HisRS-like_core"/>
    <property type="match status" value="1"/>
</dbReference>
<dbReference type="PANTHER" id="PTHR43707:SF6">
    <property type="entry name" value="ATP PHOSPHORIBOSYLTRANSFERASE REGULATORY SUBUNIT"/>
    <property type="match status" value="1"/>
</dbReference>
<feature type="domain" description="Aminoacyl-transfer RNA synthetases class-II family profile" evidence="11">
    <location>
        <begin position="1"/>
        <end position="331"/>
    </location>
</feature>
<gene>
    <name evidence="9 12" type="primary">hisZ</name>
    <name evidence="12" type="ORF">C4886_13015</name>
</gene>
<evidence type="ECO:0000256" key="10">
    <source>
        <dbReference type="PIRSR" id="PIRSR001549-1"/>
    </source>
</evidence>
<evidence type="ECO:0000256" key="1">
    <source>
        <dbReference type="ARBA" id="ARBA00004496"/>
    </source>
</evidence>
<dbReference type="GO" id="GO:0005737">
    <property type="term" value="C:cytoplasm"/>
    <property type="evidence" value="ECO:0007669"/>
    <property type="project" value="UniProtKB-SubCell"/>
</dbReference>
<proteinExistence type="inferred from homology"/>
<evidence type="ECO:0000259" key="11">
    <source>
        <dbReference type="PROSITE" id="PS50862"/>
    </source>
</evidence>
<dbReference type="Pfam" id="PF13393">
    <property type="entry name" value="tRNA-synt_His"/>
    <property type="match status" value="1"/>
</dbReference>
<comment type="function">
    <text evidence="8 9">Required for the first step of histidine biosynthesis. May allow the feedback regulation of ATP phosphoribosyltransferase activity by histidine.</text>
</comment>
<evidence type="ECO:0000256" key="7">
    <source>
        <dbReference type="ARBA" id="ARBA00023102"/>
    </source>
</evidence>
<evidence type="ECO:0000313" key="13">
    <source>
        <dbReference type="Proteomes" id="UP000253208"/>
    </source>
</evidence>
<keyword evidence="5 9" id="KW-0963">Cytoplasm</keyword>
<feature type="binding site" evidence="10">
    <location>
        <position position="128"/>
    </location>
    <ligand>
        <name>L-histidine</name>
        <dbReference type="ChEBI" id="CHEBI:57595"/>
    </ligand>
</feature>
<dbReference type="PANTHER" id="PTHR43707">
    <property type="entry name" value="HISTIDYL-TRNA SYNTHETASE"/>
    <property type="match status" value="1"/>
</dbReference>
<comment type="miscellaneous">
    <text evidence="9">This function is generally fulfilled by the C-terminal part of HisG, which is missing in some bacteria such as this one.</text>
</comment>
<dbReference type="InterPro" id="IPR004517">
    <property type="entry name" value="HisZ"/>
</dbReference>